<feature type="domain" description="Helicase C-terminal" evidence="9">
    <location>
        <begin position="219"/>
        <end position="363"/>
    </location>
</feature>
<dbReference type="PANTHER" id="PTHR13710">
    <property type="entry name" value="DNA HELICASE RECQ FAMILY MEMBER"/>
    <property type="match status" value="1"/>
</dbReference>
<dbReference type="PANTHER" id="PTHR13710:SF84">
    <property type="entry name" value="ATP-DEPENDENT DNA HELICASE RECS-RELATED"/>
    <property type="match status" value="1"/>
</dbReference>
<dbReference type="NCBIfam" id="TIGR00614">
    <property type="entry name" value="recQ_fam"/>
    <property type="match status" value="1"/>
</dbReference>
<dbReference type="PROSITE" id="PS51194">
    <property type="entry name" value="HELICASE_CTER"/>
    <property type="match status" value="1"/>
</dbReference>
<reference evidence="10" key="1">
    <citation type="submission" date="2022-02" db="EMBL/GenBank/DDBJ databases">
        <title>Crop Bioprotection Bacillus Genome Sequencing.</title>
        <authorList>
            <person name="Dunlap C."/>
        </authorList>
    </citation>
    <scope>NUCLEOTIDE SEQUENCE</scope>
    <source>
        <strain evidence="10">EC49O2N-C10</strain>
    </source>
</reference>
<dbReference type="CDD" id="cd17920">
    <property type="entry name" value="DEXHc_RecQ"/>
    <property type="match status" value="1"/>
</dbReference>
<evidence type="ECO:0000259" key="9">
    <source>
        <dbReference type="PROSITE" id="PS51194"/>
    </source>
</evidence>
<dbReference type="Proteomes" id="UP001073053">
    <property type="component" value="Unassembled WGS sequence"/>
</dbReference>
<dbReference type="Gene3D" id="3.40.50.300">
    <property type="entry name" value="P-loop containing nucleotide triphosphate hydrolases"/>
    <property type="match status" value="2"/>
</dbReference>
<dbReference type="GO" id="GO:0003677">
    <property type="term" value="F:DNA binding"/>
    <property type="evidence" value="ECO:0007669"/>
    <property type="project" value="UniProtKB-KW"/>
</dbReference>
<feature type="domain" description="Helicase ATP-binding" evidence="8">
    <location>
        <begin position="25"/>
        <end position="192"/>
    </location>
</feature>
<dbReference type="GO" id="GO:0043590">
    <property type="term" value="C:bacterial nucleoid"/>
    <property type="evidence" value="ECO:0007669"/>
    <property type="project" value="TreeGrafter"/>
</dbReference>
<dbReference type="RefSeq" id="WP_268496610.1">
    <property type="nucleotide sequence ID" value="NZ_JALAVZ010000003.1"/>
</dbReference>
<dbReference type="Pfam" id="PF00271">
    <property type="entry name" value="Helicase_C"/>
    <property type="match status" value="1"/>
</dbReference>
<accession>A0A9Q4EIJ8</accession>
<dbReference type="InterPro" id="IPR014001">
    <property type="entry name" value="Helicase_ATP-bd"/>
</dbReference>
<comment type="caution">
    <text evidence="10">The sequence shown here is derived from an EMBL/GenBank/DDBJ whole genome shotgun (WGS) entry which is preliminary data.</text>
</comment>
<evidence type="ECO:0000259" key="8">
    <source>
        <dbReference type="PROSITE" id="PS51192"/>
    </source>
</evidence>
<dbReference type="GO" id="GO:0006281">
    <property type="term" value="P:DNA repair"/>
    <property type="evidence" value="ECO:0007669"/>
    <property type="project" value="TreeGrafter"/>
</dbReference>
<dbReference type="CDD" id="cd18794">
    <property type="entry name" value="SF2_C_RecQ"/>
    <property type="match status" value="1"/>
</dbReference>
<dbReference type="GO" id="GO:0009378">
    <property type="term" value="F:four-way junction helicase activity"/>
    <property type="evidence" value="ECO:0007669"/>
    <property type="project" value="TreeGrafter"/>
</dbReference>
<evidence type="ECO:0000256" key="3">
    <source>
        <dbReference type="ARBA" id="ARBA00022806"/>
    </source>
</evidence>
<evidence type="ECO:0000256" key="2">
    <source>
        <dbReference type="ARBA" id="ARBA00022801"/>
    </source>
</evidence>
<dbReference type="InterPro" id="IPR001650">
    <property type="entry name" value="Helicase_C-like"/>
</dbReference>
<keyword evidence="5" id="KW-0238">DNA-binding</keyword>
<evidence type="ECO:0000256" key="7">
    <source>
        <dbReference type="ARBA" id="ARBA00044550"/>
    </source>
</evidence>
<dbReference type="FunFam" id="3.40.50.300:FF:001363">
    <property type="entry name" value="ATP-dependent DNA helicase RecQ"/>
    <property type="match status" value="1"/>
</dbReference>
<dbReference type="PROSITE" id="PS51192">
    <property type="entry name" value="HELICASE_ATP_BIND_1"/>
    <property type="match status" value="1"/>
</dbReference>
<dbReference type="InterPro" id="IPR032284">
    <property type="entry name" value="RecQ_Zn-bd"/>
</dbReference>
<dbReference type="GO" id="GO:0005524">
    <property type="term" value="F:ATP binding"/>
    <property type="evidence" value="ECO:0007669"/>
    <property type="project" value="UniProtKB-KW"/>
</dbReference>
<dbReference type="SMART" id="SM00490">
    <property type="entry name" value="HELICc"/>
    <property type="match status" value="1"/>
</dbReference>
<dbReference type="GO" id="GO:0030894">
    <property type="term" value="C:replisome"/>
    <property type="evidence" value="ECO:0007669"/>
    <property type="project" value="TreeGrafter"/>
</dbReference>
<keyword evidence="3 10" id="KW-0347">Helicase</keyword>
<dbReference type="InterPro" id="IPR027417">
    <property type="entry name" value="P-loop_NTPase"/>
</dbReference>
<dbReference type="InterPro" id="IPR011545">
    <property type="entry name" value="DEAD/DEAH_box_helicase_dom"/>
</dbReference>
<dbReference type="GO" id="GO:0005737">
    <property type="term" value="C:cytoplasm"/>
    <property type="evidence" value="ECO:0007669"/>
    <property type="project" value="TreeGrafter"/>
</dbReference>
<proteinExistence type="predicted"/>
<dbReference type="Pfam" id="PF16124">
    <property type="entry name" value="RecQ_Zn_bind"/>
    <property type="match status" value="1"/>
</dbReference>
<dbReference type="SUPFAM" id="SSF52540">
    <property type="entry name" value="P-loop containing nucleoside triphosphate hydrolases"/>
    <property type="match status" value="1"/>
</dbReference>
<sequence length="496" mass="56818">MTKLQQALYQFFGFHSFKKGQEDIIRSVLSGKDTIAMLPTGGGKSLCYQLPGYMLDGMILIVSPLLSLMEDQVQQLKARGEKRAAALNSMLGRQERHFVLEHIHRYKFLYLSPEALQSSYVLEKLKSVPISLFVIDEAHCISEWGHDFRPDYSKLGQLRKKLGHPPVLALTATATKDTLHDVMNLLDLQHAEQHLNSVNRPNIALKVENTADTAEKIDRVIQLVENLQGPGIVYCPTRKWAEELAEEIKNKTSSRVDYYHGGMDSGDRMLIQQQFINNQLDVICCTNAFGMGVDKSDIKYVIHFYLPQTAEAFMQEIGRAGRDGKPSVSILLRAPGDFELQEQIIQMESLADGEIANVIRVLEETEERDERKLRELFMQYGITETQSRMIIHLFMQGKTSIELIKREITYRMELKLDKMRHVSALLHRDGCLRQSLLAYFDETYEPDKGSMPCCSHCGFDLSLYEQKEERVKIEPLDCWRSELHRIFSLQTVGEPN</sequence>
<dbReference type="AlphaFoldDB" id="A0A9Q4EIJ8"/>
<dbReference type="GO" id="GO:0043138">
    <property type="term" value="F:3'-5' DNA helicase activity"/>
    <property type="evidence" value="ECO:0007669"/>
    <property type="project" value="TreeGrafter"/>
</dbReference>
<dbReference type="Pfam" id="PF00270">
    <property type="entry name" value="DEAD"/>
    <property type="match status" value="1"/>
</dbReference>
<dbReference type="InterPro" id="IPR002464">
    <property type="entry name" value="DNA/RNA_helicase_DEAH_CS"/>
</dbReference>
<evidence type="ECO:0000313" key="11">
    <source>
        <dbReference type="Proteomes" id="UP001073053"/>
    </source>
</evidence>
<dbReference type="GO" id="GO:0006310">
    <property type="term" value="P:DNA recombination"/>
    <property type="evidence" value="ECO:0007669"/>
    <property type="project" value="InterPro"/>
</dbReference>
<keyword evidence="2" id="KW-0378">Hydrolase</keyword>
<dbReference type="EMBL" id="JALAWA010000003">
    <property type="protein sequence ID" value="MCY9184326.1"/>
    <property type="molecule type" value="Genomic_DNA"/>
</dbReference>
<evidence type="ECO:0000256" key="1">
    <source>
        <dbReference type="ARBA" id="ARBA00022741"/>
    </source>
</evidence>
<keyword evidence="1" id="KW-0547">Nucleotide-binding</keyword>
<dbReference type="InterPro" id="IPR004589">
    <property type="entry name" value="DNA_helicase_ATP-dep_RecQ"/>
</dbReference>
<dbReference type="GO" id="GO:0016787">
    <property type="term" value="F:hydrolase activity"/>
    <property type="evidence" value="ECO:0007669"/>
    <property type="project" value="UniProtKB-KW"/>
</dbReference>
<dbReference type="PROSITE" id="PS00690">
    <property type="entry name" value="DEAH_ATP_HELICASE"/>
    <property type="match status" value="1"/>
</dbReference>
<gene>
    <name evidence="10" type="ORF">MOF03_06595</name>
</gene>
<organism evidence="10 11">
    <name type="scientific">Bacillus halotolerans</name>
    <dbReference type="NCBI Taxonomy" id="260554"/>
    <lineage>
        <taxon>Bacteria</taxon>
        <taxon>Bacillati</taxon>
        <taxon>Bacillota</taxon>
        <taxon>Bacilli</taxon>
        <taxon>Bacillales</taxon>
        <taxon>Bacillaceae</taxon>
        <taxon>Bacillus</taxon>
    </lineage>
</organism>
<evidence type="ECO:0000313" key="10">
    <source>
        <dbReference type="EMBL" id="MCY9184326.1"/>
    </source>
</evidence>
<dbReference type="SMART" id="SM00487">
    <property type="entry name" value="DEXDc"/>
    <property type="match status" value="1"/>
</dbReference>
<evidence type="ECO:0000256" key="6">
    <source>
        <dbReference type="ARBA" id="ARBA00044535"/>
    </source>
</evidence>
<name>A0A9Q4EIJ8_9BACI</name>
<evidence type="ECO:0000256" key="4">
    <source>
        <dbReference type="ARBA" id="ARBA00022840"/>
    </source>
</evidence>
<keyword evidence="4" id="KW-0067">ATP-binding</keyword>
<evidence type="ECO:0000256" key="5">
    <source>
        <dbReference type="ARBA" id="ARBA00023125"/>
    </source>
</evidence>
<protein>
    <recommendedName>
        <fullName evidence="6">ATP-dependent DNA helicase RecQ</fullName>
    </recommendedName>
    <alternativeName>
        <fullName evidence="7">DNA 3'-5' helicase RecQ</fullName>
    </alternativeName>
</protein>